<accession>A0A1H4V157</accession>
<feature type="signal peptide" evidence="1">
    <location>
        <begin position="1"/>
        <end position="19"/>
    </location>
</feature>
<gene>
    <name evidence="2" type="ORF">SAMN05192540_3973</name>
</gene>
<proteinExistence type="predicted"/>
<dbReference type="NCBIfam" id="TIGR04131">
    <property type="entry name" value="Bac_Flav_CTERM"/>
    <property type="match status" value="1"/>
</dbReference>
<sequence>MIKLVCVFFLTLTNICALGQAIPVASISSETVNEGMEIVHTVTLSSISSIDETYDLVWSLDFNTVDFEDFNNSFRFEGIFFVPSMPDRIIVPAGSDSFTVSSIAFNDNIEEDEEFYTITISAMTATGTIIDNDFDTIITLISDDNETEGNDLVHTVFLSNPISSTKKFSISVTDITTDILDYNTILFSEGISYDSMTEMIMFPRTPNGIQEFSITVPTVDDMLIEDDESYTVMVGNRIGTGTIIDNDTVTITSISDGSKTEGKVIVHTVELSNTNPELKTFMFAIYENSATTSDYSAPLFNNGVTFNSSTSLITVPALIDSFTVSIPTIDDFFEEDDEIYDVRIEDTFATGTIVDNDTFTVPKFFTPNNDGVHDTWPYDLAENDYIYDNSIIYIYNRYGKFIKQLNPPSGGWDGLFNNIQMPSDDYWFKIIWANGDVMAGHFTLKR</sequence>
<dbReference type="Proteomes" id="UP000183038">
    <property type="component" value="Unassembled WGS sequence"/>
</dbReference>
<evidence type="ECO:0000313" key="2">
    <source>
        <dbReference type="EMBL" id="SEC74510.1"/>
    </source>
</evidence>
<keyword evidence="1" id="KW-0732">Signal</keyword>
<organism evidence="2 3">
    <name type="scientific">Maribacter dokdonensis</name>
    <dbReference type="NCBI Taxonomy" id="320912"/>
    <lineage>
        <taxon>Bacteria</taxon>
        <taxon>Pseudomonadati</taxon>
        <taxon>Bacteroidota</taxon>
        <taxon>Flavobacteriia</taxon>
        <taxon>Flavobacteriales</taxon>
        <taxon>Flavobacteriaceae</taxon>
        <taxon>Maribacter</taxon>
    </lineage>
</organism>
<dbReference type="EMBL" id="FNTB01000001">
    <property type="protein sequence ID" value="SEC74510.1"/>
    <property type="molecule type" value="Genomic_DNA"/>
</dbReference>
<feature type="chain" id="PRO_5010209188" evidence="1">
    <location>
        <begin position="20"/>
        <end position="446"/>
    </location>
</feature>
<evidence type="ECO:0000313" key="3">
    <source>
        <dbReference type="Proteomes" id="UP000183038"/>
    </source>
</evidence>
<name>A0A1H4V157_9FLAO</name>
<evidence type="ECO:0000256" key="1">
    <source>
        <dbReference type="SAM" id="SignalP"/>
    </source>
</evidence>
<dbReference type="InterPro" id="IPR026341">
    <property type="entry name" value="T9SS_type_B"/>
</dbReference>
<dbReference type="SUPFAM" id="SSF141072">
    <property type="entry name" value="CalX-like"/>
    <property type="match status" value="1"/>
</dbReference>
<dbReference type="Pfam" id="PF13585">
    <property type="entry name" value="CHU_C"/>
    <property type="match status" value="1"/>
</dbReference>
<dbReference type="OrthoDB" id="627712at2"/>
<dbReference type="AlphaFoldDB" id="A0A1H4V157"/>
<protein>
    <submittedName>
        <fullName evidence="2">Gliding motility-associated C-terminal domain-containing protein</fullName>
    </submittedName>
</protein>
<dbReference type="InterPro" id="IPR038081">
    <property type="entry name" value="CalX-like_sf"/>
</dbReference>
<dbReference type="Gene3D" id="2.60.40.2030">
    <property type="match status" value="1"/>
</dbReference>
<reference evidence="2 3" key="1">
    <citation type="submission" date="2016-10" db="EMBL/GenBank/DDBJ databases">
        <authorList>
            <person name="de Groot N.N."/>
        </authorList>
    </citation>
    <scope>NUCLEOTIDE SEQUENCE [LARGE SCALE GENOMIC DNA]</scope>
    <source>
        <strain evidence="2 3">MAR_2009_71</strain>
    </source>
</reference>